<dbReference type="PRINTS" id="PR00038">
    <property type="entry name" value="HTHLUXR"/>
</dbReference>
<dbReference type="AlphaFoldDB" id="F5XT73"/>
<dbReference type="CDD" id="cd06170">
    <property type="entry name" value="LuxR_C_like"/>
    <property type="match status" value="1"/>
</dbReference>
<keyword evidence="3" id="KW-0804">Transcription</keyword>
<keyword evidence="6" id="KW-1185">Reference proteome</keyword>
<dbReference type="KEGG" id="mph:MLP_19310"/>
<name>F5XT73_MICPN</name>
<dbReference type="SMART" id="SM00421">
    <property type="entry name" value="HTH_LUXR"/>
    <property type="match status" value="1"/>
</dbReference>
<evidence type="ECO:0000313" key="5">
    <source>
        <dbReference type="EMBL" id="BAK34945.1"/>
    </source>
</evidence>
<feature type="domain" description="HTH luxR-type" evidence="4">
    <location>
        <begin position="296"/>
        <end position="361"/>
    </location>
</feature>
<dbReference type="EMBL" id="AP012204">
    <property type="protein sequence ID" value="BAK34945.1"/>
    <property type="molecule type" value="Genomic_DNA"/>
</dbReference>
<dbReference type="InterPro" id="IPR016032">
    <property type="entry name" value="Sig_transdc_resp-reg_C-effctor"/>
</dbReference>
<dbReference type="PROSITE" id="PS50043">
    <property type="entry name" value="HTH_LUXR_2"/>
    <property type="match status" value="1"/>
</dbReference>
<protein>
    <submittedName>
        <fullName evidence="5">Putative LuxR family transcriptional regulator</fullName>
    </submittedName>
</protein>
<dbReference type="STRING" id="1032480.MLP_19310"/>
<accession>F5XT73</accession>
<dbReference type="PANTHER" id="PTHR44688">
    <property type="entry name" value="DNA-BINDING TRANSCRIPTIONAL ACTIVATOR DEVR_DOSR"/>
    <property type="match status" value="1"/>
</dbReference>
<keyword evidence="2" id="KW-0238">DNA-binding</keyword>
<evidence type="ECO:0000256" key="2">
    <source>
        <dbReference type="ARBA" id="ARBA00023125"/>
    </source>
</evidence>
<reference evidence="5 6" key="1">
    <citation type="submission" date="2011-05" db="EMBL/GenBank/DDBJ databases">
        <title>Whole genome sequence of Microlunatus phosphovorus NM-1.</title>
        <authorList>
            <person name="Hosoyama A."/>
            <person name="Sasaki K."/>
            <person name="Harada T."/>
            <person name="Igarashi R."/>
            <person name="Kawakoshi A."/>
            <person name="Sasagawa M."/>
            <person name="Fukada J."/>
            <person name="Nakamura S."/>
            <person name="Katano Y."/>
            <person name="Hanada S."/>
            <person name="Kamagata Y."/>
            <person name="Nakamura N."/>
            <person name="Yamazaki S."/>
            <person name="Fujita N."/>
        </authorList>
    </citation>
    <scope>NUCLEOTIDE SEQUENCE [LARGE SCALE GENOMIC DNA]</scope>
    <source>
        <strain evidence="6">ATCC 700054 / DSM 10555 / JCM 9379 / NBRC 101784 / NCIMB 13414 / VKM Ac-1990 / NM-1</strain>
    </source>
</reference>
<organism evidence="5 6">
    <name type="scientific">Microlunatus phosphovorus (strain ATCC 700054 / DSM 10555 / JCM 9379 / NBRC 101784 / NCIMB 13414 / VKM Ac-1990 / NM-1)</name>
    <dbReference type="NCBI Taxonomy" id="1032480"/>
    <lineage>
        <taxon>Bacteria</taxon>
        <taxon>Bacillati</taxon>
        <taxon>Actinomycetota</taxon>
        <taxon>Actinomycetes</taxon>
        <taxon>Propionibacteriales</taxon>
        <taxon>Propionibacteriaceae</taxon>
        <taxon>Microlunatus</taxon>
    </lineage>
</organism>
<dbReference type="Gene3D" id="3.30.450.40">
    <property type="match status" value="1"/>
</dbReference>
<dbReference type="PANTHER" id="PTHR44688:SF16">
    <property type="entry name" value="DNA-BINDING TRANSCRIPTIONAL ACTIVATOR DEVR_DOSR"/>
    <property type="match status" value="1"/>
</dbReference>
<dbReference type="Proteomes" id="UP000007947">
    <property type="component" value="Chromosome"/>
</dbReference>
<dbReference type="InterPro" id="IPR000792">
    <property type="entry name" value="Tscrpt_reg_LuxR_C"/>
</dbReference>
<dbReference type="Gene3D" id="1.10.10.10">
    <property type="entry name" value="Winged helix-like DNA-binding domain superfamily/Winged helix DNA-binding domain"/>
    <property type="match status" value="1"/>
</dbReference>
<evidence type="ECO:0000256" key="3">
    <source>
        <dbReference type="ARBA" id="ARBA00023163"/>
    </source>
</evidence>
<evidence type="ECO:0000259" key="4">
    <source>
        <dbReference type="PROSITE" id="PS50043"/>
    </source>
</evidence>
<sequence>MISRTVEFGLNAVREAALRAANGGELFEQVSSRLRRVVPFDGATWFATDPSTVLATLPVGVENIEEGHCDTFWEREHQVEDVLLFRDLARSQSGVGTLYQETAGTPERSARAREFLRPQGYGDELRAVFRTGSSTWGVVGLLRRQKRPEFTDQDTRVLSELGSGIADGLRRLAARQADDAAEDSAVGTLLYDSEGRMLSLDAAAYRWLGELVGREWGGTTTELRRATPELSMIFAAVTRAPMVAASREGSPAVSRIRARSGRWVVVHASSLHGLDGSAGPIAVTIGPARSSEIAPIIIEAYGLTPREQDITKAVARGLSNAEIAAVRHLSPLTVRDHLKAVFAKVGVSTRGELVAKLFADHYGPTIHAPGVASHAFF</sequence>
<dbReference type="InterPro" id="IPR036388">
    <property type="entry name" value="WH-like_DNA-bd_sf"/>
</dbReference>
<gene>
    <name evidence="5" type="ordered locus">MLP_19310</name>
</gene>
<dbReference type="HOGENOM" id="CLU_061962_0_0_11"/>
<proteinExistence type="predicted"/>
<dbReference type="SUPFAM" id="SSF55781">
    <property type="entry name" value="GAF domain-like"/>
    <property type="match status" value="1"/>
</dbReference>
<evidence type="ECO:0000313" key="6">
    <source>
        <dbReference type="Proteomes" id="UP000007947"/>
    </source>
</evidence>
<evidence type="ECO:0000256" key="1">
    <source>
        <dbReference type="ARBA" id="ARBA00023015"/>
    </source>
</evidence>
<dbReference type="SUPFAM" id="SSF46894">
    <property type="entry name" value="C-terminal effector domain of the bipartite response regulators"/>
    <property type="match status" value="1"/>
</dbReference>
<dbReference type="GO" id="GO:0006355">
    <property type="term" value="P:regulation of DNA-templated transcription"/>
    <property type="evidence" value="ECO:0007669"/>
    <property type="project" value="InterPro"/>
</dbReference>
<dbReference type="GO" id="GO:0003677">
    <property type="term" value="F:DNA binding"/>
    <property type="evidence" value="ECO:0007669"/>
    <property type="project" value="UniProtKB-KW"/>
</dbReference>
<dbReference type="OrthoDB" id="9815744at2"/>
<dbReference type="eggNOG" id="COG2197">
    <property type="taxonomic scope" value="Bacteria"/>
</dbReference>
<dbReference type="Pfam" id="PF00196">
    <property type="entry name" value="GerE"/>
    <property type="match status" value="1"/>
</dbReference>
<dbReference type="RefSeq" id="WP_013862819.1">
    <property type="nucleotide sequence ID" value="NC_015635.1"/>
</dbReference>
<keyword evidence="1" id="KW-0805">Transcription regulation</keyword>
<dbReference type="InterPro" id="IPR029016">
    <property type="entry name" value="GAF-like_dom_sf"/>
</dbReference>